<gene>
    <name evidence="1" type="ORF">GCM10007363_05400</name>
</gene>
<dbReference type="PROSITE" id="PS51257">
    <property type="entry name" value="PROKAR_LIPOPROTEIN"/>
    <property type="match status" value="1"/>
</dbReference>
<protein>
    <recommendedName>
        <fullName evidence="3">DUF3313 domain-containing protein</fullName>
    </recommendedName>
</protein>
<dbReference type="Proteomes" id="UP000655550">
    <property type="component" value="Unassembled WGS sequence"/>
</dbReference>
<keyword evidence="2" id="KW-1185">Reference proteome</keyword>
<dbReference type="Pfam" id="PF11769">
    <property type="entry name" value="DUF3313"/>
    <property type="match status" value="1"/>
</dbReference>
<reference evidence="2" key="1">
    <citation type="journal article" date="2019" name="Int. J. Syst. Evol. Microbiol.">
        <title>The Global Catalogue of Microorganisms (GCM) 10K type strain sequencing project: providing services to taxonomists for standard genome sequencing and annotation.</title>
        <authorList>
            <consortium name="The Broad Institute Genomics Platform"/>
            <consortium name="The Broad Institute Genome Sequencing Center for Infectious Disease"/>
            <person name="Wu L."/>
            <person name="Ma J."/>
        </authorList>
    </citation>
    <scope>NUCLEOTIDE SEQUENCE [LARGE SCALE GENOMIC DNA]</scope>
    <source>
        <strain evidence="2">CCM 8778</strain>
    </source>
</reference>
<comment type="caution">
    <text evidence="1">The sequence shown here is derived from an EMBL/GenBank/DDBJ whole genome shotgun (WGS) entry which is preliminary data.</text>
</comment>
<dbReference type="InterPro" id="IPR021747">
    <property type="entry name" value="DUF3313"/>
</dbReference>
<accession>A0ABQ2AF14</accession>
<dbReference type="EMBL" id="BMDE01000002">
    <property type="protein sequence ID" value="GGH89688.1"/>
    <property type="molecule type" value="Genomic_DNA"/>
</dbReference>
<sequence>MTVSKLMLGVVLTGAVTLSGCTTKTASPSEYSGFLSSYEGLIATKTATGHNVLRWTSADFKANNYNKIIFQPVRFYPEPRTTARISEQTLSELLAYTNHRLSSALFARLQPVGFSAGPGTLTFRGAITAVDTSTEGLKPYEVIPVALVVAGAMAASGQRDQNTELYLEGELIDTTTGKPVLRVVRKGFGKTLSNDQQTVTADDLKSVIDELTQDVLAFH</sequence>
<evidence type="ECO:0000313" key="2">
    <source>
        <dbReference type="Proteomes" id="UP000655550"/>
    </source>
</evidence>
<evidence type="ECO:0008006" key="3">
    <source>
        <dbReference type="Google" id="ProtNLM"/>
    </source>
</evidence>
<evidence type="ECO:0000313" key="1">
    <source>
        <dbReference type="EMBL" id="GGH89688.1"/>
    </source>
</evidence>
<proteinExistence type="predicted"/>
<dbReference type="RefSeq" id="WP_093984939.1">
    <property type="nucleotide sequence ID" value="NZ_BMDE01000002.1"/>
</dbReference>
<organism evidence="1 2">
    <name type="scientific">Pseudomonas fluvialis</name>
    <dbReference type="NCBI Taxonomy" id="1793966"/>
    <lineage>
        <taxon>Bacteria</taxon>
        <taxon>Pseudomonadati</taxon>
        <taxon>Pseudomonadota</taxon>
        <taxon>Gammaproteobacteria</taxon>
        <taxon>Pseudomonadales</taxon>
        <taxon>Pseudomonadaceae</taxon>
        <taxon>Pseudomonas</taxon>
    </lineage>
</organism>
<name>A0ABQ2AF14_9PSED</name>